<reference evidence="1 2" key="2">
    <citation type="journal article" date="2016" name="Int. J. Syst. Evol. Microbiol.">
        <title>Paenibacillus bovis sp. nov., isolated from raw yak (Bos grunniens) milk.</title>
        <authorList>
            <person name="Gao C."/>
            <person name="Han J."/>
            <person name="Liu Z."/>
            <person name="Xu X."/>
            <person name="Hang F."/>
            <person name="Wu Z."/>
        </authorList>
    </citation>
    <scope>NUCLEOTIDE SEQUENCE [LARGE SCALE GENOMIC DNA]</scope>
    <source>
        <strain evidence="1 2">BD3526</strain>
    </source>
</reference>
<dbReference type="RefSeq" id="WP_060534253.1">
    <property type="nucleotide sequence ID" value="NZ_CP013023.1"/>
</dbReference>
<dbReference type="STRING" id="1616788.AR543_10665"/>
<name>A0A172ZFJ9_9BACL</name>
<proteinExistence type="predicted"/>
<reference evidence="2" key="1">
    <citation type="submission" date="2015-10" db="EMBL/GenBank/DDBJ databases">
        <title>Genome of Paenibacillus bovis sp. nov.</title>
        <authorList>
            <person name="Wu Z."/>
            <person name="Gao C."/>
            <person name="Liu Z."/>
            <person name="Zheng H."/>
        </authorList>
    </citation>
    <scope>NUCLEOTIDE SEQUENCE [LARGE SCALE GENOMIC DNA]</scope>
    <source>
        <strain evidence="2">BD3526</strain>
    </source>
</reference>
<sequence length="64" mass="7629">MSQLPTWDIALQDGQHQALRLQFDTQRELQKFIMTLTVEQLINAIIYDPDQRSMDGKTYLYHFL</sequence>
<dbReference type="OrthoDB" id="2627294at2"/>
<protein>
    <submittedName>
        <fullName evidence="1">Uncharacterized protein</fullName>
    </submittedName>
</protein>
<evidence type="ECO:0000313" key="1">
    <source>
        <dbReference type="EMBL" id="ANF96421.1"/>
    </source>
</evidence>
<dbReference type="KEGG" id="pbv:AR543_10665"/>
<keyword evidence="2" id="KW-1185">Reference proteome</keyword>
<dbReference type="EMBL" id="CP013023">
    <property type="protein sequence ID" value="ANF96421.1"/>
    <property type="molecule type" value="Genomic_DNA"/>
</dbReference>
<dbReference type="Proteomes" id="UP000078148">
    <property type="component" value="Chromosome"/>
</dbReference>
<dbReference type="AlphaFoldDB" id="A0A172ZFJ9"/>
<organism evidence="1 2">
    <name type="scientific">Paenibacillus bovis</name>
    <dbReference type="NCBI Taxonomy" id="1616788"/>
    <lineage>
        <taxon>Bacteria</taxon>
        <taxon>Bacillati</taxon>
        <taxon>Bacillota</taxon>
        <taxon>Bacilli</taxon>
        <taxon>Bacillales</taxon>
        <taxon>Paenibacillaceae</taxon>
        <taxon>Paenibacillus</taxon>
    </lineage>
</organism>
<gene>
    <name evidence="1" type="ORF">AR543_10665</name>
</gene>
<evidence type="ECO:0000313" key="2">
    <source>
        <dbReference type="Proteomes" id="UP000078148"/>
    </source>
</evidence>
<accession>A0A172ZFJ9</accession>